<proteinExistence type="predicted"/>
<dbReference type="AlphaFoldDB" id="A0A4R4KHC0"/>
<evidence type="ECO:0000256" key="1">
    <source>
        <dbReference type="SAM" id="Phobius"/>
    </source>
</evidence>
<comment type="caution">
    <text evidence="2">The sequence shown here is derived from an EMBL/GenBank/DDBJ whole genome shotgun (WGS) entry which is preliminary data.</text>
</comment>
<dbReference type="RefSeq" id="WP_132115510.1">
    <property type="nucleotide sequence ID" value="NZ_SMJU01000003.1"/>
</dbReference>
<keyword evidence="3" id="KW-1185">Reference proteome</keyword>
<reference evidence="2 3" key="1">
    <citation type="submission" date="2019-02" db="EMBL/GenBank/DDBJ databases">
        <title>Arundinibacter roseus gen. nov., sp. nov., a new member of the family Cytophagaceae.</title>
        <authorList>
            <person name="Szuroczki S."/>
            <person name="Khayer B."/>
            <person name="Sproer C."/>
            <person name="Toumi M."/>
            <person name="Szabo A."/>
            <person name="Felfoldi T."/>
            <person name="Schumann P."/>
            <person name="Toth E."/>
        </authorList>
    </citation>
    <scope>NUCLEOTIDE SEQUENCE [LARGE SCALE GENOMIC DNA]</scope>
    <source>
        <strain evidence="2 3">DMA-k-7a</strain>
    </source>
</reference>
<gene>
    <name evidence="2" type="ORF">EZE20_05925</name>
</gene>
<evidence type="ECO:0000313" key="2">
    <source>
        <dbReference type="EMBL" id="TDB67484.1"/>
    </source>
</evidence>
<protein>
    <submittedName>
        <fullName evidence="2">Uncharacterized protein</fullName>
    </submittedName>
</protein>
<name>A0A4R4KHC0_9BACT</name>
<accession>A0A4R4KHC0</accession>
<keyword evidence="1" id="KW-1133">Transmembrane helix</keyword>
<sequence>MSLHKNDFFEGIYQLKEELHTSYTQCRWRAVDYTFPSPKSVVIDFLPIPFDDPLHWIAPVSGLIRVQQSKPFNFRYFVWEEGKEQTVSQLSSEKIAGKDSKTFVDLLNTIPASLSANEQLLPLAPEFWQTGSGEPIVFFRKQPGRHTDPATNGRILEDWKNAIGESETASVSGEAPVQKAGTGKIPLRAVILAAIGIMLAFGAFMVKRMIDTRSVSPTRKVHAVKFDYEVFKKTIDEGVSMEQSGDYVHAVELFEVASKFPTSDITRKTLDSLGDSYFLLATTECNRYKQSQNAELYFIPNQYFHYASILKGTARKKCE</sequence>
<keyword evidence="1" id="KW-0812">Transmembrane</keyword>
<keyword evidence="1" id="KW-0472">Membrane</keyword>
<evidence type="ECO:0000313" key="3">
    <source>
        <dbReference type="Proteomes" id="UP000295706"/>
    </source>
</evidence>
<dbReference type="Proteomes" id="UP000295706">
    <property type="component" value="Unassembled WGS sequence"/>
</dbReference>
<feature type="transmembrane region" description="Helical" evidence="1">
    <location>
        <begin position="185"/>
        <end position="206"/>
    </location>
</feature>
<organism evidence="2 3">
    <name type="scientific">Arundinibacter roseus</name>
    <dbReference type="NCBI Taxonomy" id="2070510"/>
    <lineage>
        <taxon>Bacteria</taxon>
        <taxon>Pseudomonadati</taxon>
        <taxon>Bacteroidota</taxon>
        <taxon>Cytophagia</taxon>
        <taxon>Cytophagales</taxon>
        <taxon>Spirosomataceae</taxon>
        <taxon>Arundinibacter</taxon>
    </lineage>
</organism>
<dbReference type="EMBL" id="SMJU01000003">
    <property type="protein sequence ID" value="TDB67484.1"/>
    <property type="molecule type" value="Genomic_DNA"/>
</dbReference>